<evidence type="ECO:0000313" key="6">
    <source>
        <dbReference type="EMBL" id="MBP5856488.1"/>
    </source>
</evidence>
<dbReference type="PROSITE" id="PS50977">
    <property type="entry name" value="HTH_TETR_2"/>
    <property type="match status" value="1"/>
</dbReference>
<dbReference type="AlphaFoldDB" id="A0A8J7SKX8"/>
<gene>
    <name evidence="6" type="ORF">KAJ83_05675</name>
</gene>
<sequence length="175" mass="18615">MTAKAKIITAAEALFDRHGFMATGMDRLTAAAGMSSRTLYKHTGGKAALMADVLGERDRRFMRHLDVRSVDALFVALEDWVRTEGARGCLFLRARGETGGDLPEVAQAVAAHKAAFHKRIDEIVTADLGGHGDPALTEQVLVLVEGATAASVYRGPRAVMAARAAAASLIARTRS</sequence>
<keyword evidence="3" id="KW-0804">Transcription</keyword>
<evidence type="ECO:0000259" key="5">
    <source>
        <dbReference type="PROSITE" id="PS50977"/>
    </source>
</evidence>
<evidence type="ECO:0000256" key="1">
    <source>
        <dbReference type="ARBA" id="ARBA00023015"/>
    </source>
</evidence>
<dbReference type="InterPro" id="IPR001647">
    <property type="entry name" value="HTH_TetR"/>
</dbReference>
<protein>
    <submittedName>
        <fullName evidence="6">TetR/AcrR family transcriptional regulator</fullName>
    </submittedName>
</protein>
<dbReference type="GO" id="GO:0003700">
    <property type="term" value="F:DNA-binding transcription factor activity"/>
    <property type="evidence" value="ECO:0007669"/>
    <property type="project" value="TreeGrafter"/>
</dbReference>
<dbReference type="SUPFAM" id="SSF48498">
    <property type="entry name" value="Tetracyclin repressor-like, C-terminal domain"/>
    <property type="match status" value="1"/>
</dbReference>
<keyword evidence="7" id="KW-1185">Reference proteome</keyword>
<evidence type="ECO:0000313" key="7">
    <source>
        <dbReference type="Proteomes" id="UP000672602"/>
    </source>
</evidence>
<dbReference type="PANTHER" id="PTHR30055:SF234">
    <property type="entry name" value="HTH-TYPE TRANSCRIPTIONAL REGULATOR BETI"/>
    <property type="match status" value="1"/>
</dbReference>
<dbReference type="PANTHER" id="PTHR30055">
    <property type="entry name" value="HTH-TYPE TRANSCRIPTIONAL REGULATOR RUTR"/>
    <property type="match status" value="1"/>
</dbReference>
<evidence type="ECO:0000256" key="2">
    <source>
        <dbReference type="ARBA" id="ARBA00023125"/>
    </source>
</evidence>
<dbReference type="InterPro" id="IPR009057">
    <property type="entry name" value="Homeodomain-like_sf"/>
</dbReference>
<keyword evidence="2 4" id="KW-0238">DNA-binding</keyword>
<name>A0A8J7SKX8_9PROT</name>
<dbReference type="GO" id="GO:0000976">
    <property type="term" value="F:transcription cis-regulatory region binding"/>
    <property type="evidence" value="ECO:0007669"/>
    <property type="project" value="TreeGrafter"/>
</dbReference>
<proteinExistence type="predicted"/>
<feature type="DNA-binding region" description="H-T-H motif" evidence="4">
    <location>
        <begin position="24"/>
        <end position="43"/>
    </location>
</feature>
<dbReference type="Gene3D" id="1.10.357.10">
    <property type="entry name" value="Tetracycline Repressor, domain 2"/>
    <property type="match status" value="1"/>
</dbReference>
<keyword evidence="1" id="KW-0805">Transcription regulation</keyword>
<dbReference type="InterPro" id="IPR036271">
    <property type="entry name" value="Tet_transcr_reg_TetR-rel_C_sf"/>
</dbReference>
<evidence type="ECO:0000256" key="3">
    <source>
        <dbReference type="ARBA" id="ARBA00023163"/>
    </source>
</evidence>
<dbReference type="Pfam" id="PF00440">
    <property type="entry name" value="TetR_N"/>
    <property type="match status" value="1"/>
</dbReference>
<organism evidence="6 7">
    <name type="scientific">Marivibrio halodurans</name>
    <dbReference type="NCBI Taxonomy" id="2039722"/>
    <lineage>
        <taxon>Bacteria</taxon>
        <taxon>Pseudomonadati</taxon>
        <taxon>Pseudomonadota</taxon>
        <taxon>Alphaproteobacteria</taxon>
        <taxon>Rhodospirillales</taxon>
        <taxon>Rhodospirillaceae</taxon>
        <taxon>Marivibrio</taxon>
    </lineage>
</organism>
<evidence type="ECO:0000256" key="4">
    <source>
        <dbReference type="PROSITE-ProRule" id="PRU00335"/>
    </source>
</evidence>
<dbReference type="SUPFAM" id="SSF46689">
    <property type="entry name" value="Homeodomain-like"/>
    <property type="match status" value="1"/>
</dbReference>
<reference evidence="6" key="1">
    <citation type="submission" date="2021-04" db="EMBL/GenBank/DDBJ databases">
        <authorList>
            <person name="Zhang D.-C."/>
        </authorList>
    </citation>
    <scope>NUCLEOTIDE SEQUENCE</scope>
    <source>
        <strain evidence="6">CGMCC 1.15697</strain>
    </source>
</reference>
<feature type="domain" description="HTH tetR-type" evidence="5">
    <location>
        <begin position="1"/>
        <end position="61"/>
    </location>
</feature>
<dbReference type="EMBL" id="JAGMWN010000002">
    <property type="protein sequence ID" value="MBP5856488.1"/>
    <property type="molecule type" value="Genomic_DNA"/>
</dbReference>
<accession>A0A8J7SKX8</accession>
<comment type="caution">
    <text evidence="6">The sequence shown here is derived from an EMBL/GenBank/DDBJ whole genome shotgun (WGS) entry which is preliminary data.</text>
</comment>
<dbReference type="PRINTS" id="PR00455">
    <property type="entry name" value="HTHTETR"/>
</dbReference>
<dbReference type="Proteomes" id="UP000672602">
    <property type="component" value="Unassembled WGS sequence"/>
</dbReference>
<dbReference type="InterPro" id="IPR050109">
    <property type="entry name" value="HTH-type_TetR-like_transc_reg"/>
</dbReference>